<feature type="compositionally biased region" description="Low complexity" evidence="11">
    <location>
        <begin position="410"/>
        <end position="423"/>
    </location>
</feature>
<dbReference type="Proteomes" id="UP000221165">
    <property type="component" value="Unassembled WGS sequence"/>
</dbReference>
<organism evidence="13 14">
    <name type="scientific">Cystoisospora suis</name>
    <dbReference type="NCBI Taxonomy" id="483139"/>
    <lineage>
        <taxon>Eukaryota</taxon>
        <taxon>Sar</taxon>
        <taxon>Alveolata</taxon>
        <taxon>Apicomplexa</taxon>
        <taxon>Conoidasida</taxon>
        <taxon>Coccidia</taxon>
        <taxon>Eucoccidiorida</taxon>
        <taxon>Eimeriorina</taxon>
        <taxon>Sarcocystidae</taxon>
        <taxon>Cystoisospora</taxon>
    </lineage>
</organism>
<sequence length="1693" mass="180714">MERRYGPPSEEGGSTSGSISASSPSRMNRQSSPGRVTAEARDIEYPRPSASPRKMPSSPCEPIPDARPALTLQQGGWTSASRPSPTAAPVPLDEEARLAQYEVIRPVGAGRFGEVFIIRHKATNAVLCWKLVFYKGLREKEKKQLVSEVNVMRELRHPNIVRYHDRIVCRSKQCLYIVMEYCDAGDLAKQIEAAHKHHGGIDQDRIVLVVVQLIHALAYCHEGVGQEKRRVLHRDLKPCNIFLTSHPQYPDDASRCIAKLGDFGLSRHLNMHSMAHSCVGTPYYWSPELLEDGQKTYNVKSDLWALGCVIYEMCTGKTPFAQAQTIPQLKERVRKGPVLPIRGFSDSLNALMASLLQPNPNSRPSALQCLGYTIFRGCPYTPPPLYSASASSTRTRTVSPGSRAFGPGDAGSYSSSSAVASTRHSPHSSSANDTSARYASFPSPVPRLLSGAADSSKYRMQHTSTSTMRRVSASEAPDTAVQDPATSAHPQFHHAFPSPSSSPVNVHSQAKHHGAASREELTSQFRRASQNSFGFRLPSEREASLTRGNMSRVESQTGSQSDAGAEENSVVGGIVGPRTSSAIAAAAAAAVCAFEQHQADTHPDPSAPLTAIQEEEEEGTLSPSRDSQVCAATADTYSSGSQPDEAREKYGYSSATWAAEDRSGNGMTKGSTARNETQEHTRSGAMLAEHGGSMMSRNPGPHSPSARTSTPTGTYSVCSPAGVCTANKVDADDGAATRSVHVLELPFRGQETSGAQGRNREGELGHRAVTNPRSAYQASASRHGAFAPVSPAACSSVVEGGLCRRRSEPVPSNLLSPEERPTAWQAGRNAELFSFARGAVPEDKSQEISGSFERSASPSLSSASKTSFEPTRVGKSGVSGVPRETRGVTGTASARSMTPGRASSEYLTQEKQLQFYSPLPDQRQHDYGPGEAANERIFGRRGSSATSHTPSPNGISAYTPDAPFPSSERTWRSQRDVQYKSQLRQHSPSQTSGQSPGAPASPYEFAVDGRHTAFRLGPGDPKQTGAGVFGHQRSVGERPGDGGFGRASELHRQNSPSNKCRSSSITRRSSSASLASFYPSSEFPSSSFLSSAGGGVPGSAAISSVRSGSLQTDHPVLAARKILENGSSAGPPLLSGVASTPPSSSGDLFSQPRRRSASPAVGGVNFEEEPTSSVGLPTLLSPRFPPPDKLSRPDRVAFPFSAAPRQSLPGRFAEDGSTVGAAHPRTVTQSGQTTGGQGRSALSGASVQGWSTRREDGDANTRTSPRQIERSVHRMTRENHERFAPSGLTGDYACTARGRPKGSVGDLNPSTMSPSETFRQALPEPGLGTQQVQAESSFFSPVGSHDLTRPTTASSYCETQNGDWEAETGEEGSDQNQHASSVGRSSCSSARFFRVGGLEPRDTPASEEKITRESDIFRSRNSNKRGPRYMTPAGADSAHRSSISPRLLEGCSSHLSSPPTPRDTFSARPSPEGKLAELNFDNSARLRHASPVLYTADAAGRVPSVVCPSNPARPRPEHSAQSPAVSSSSDSRQNRLSGRQGFPPREFVPCSQEFIPEHSARGPTVSRLSVQPLTSGGFLSMDQQPKVTRRISAPTTSTVGKPSRVGNGWAAPTETAPFSRGEVDKLPRNYGPLNPRKSSFSHLPTEFSSPSLPGEEKAQKSCTAGRSSAEEAGAVSSFSLSPLDNPARSADYD</sequence>
<feature type="compositionally biased region" description="Polar residues" evidence="11">
    <location>
        <begin position="427"/>
        <end position="437"/>
    </location>
</feature>
<evidence type="ECO:0000256" key="6">
    <source>
        <dbReference type="ARBA" id="ARBA00022777"/>
    </source>
</evidence>
<dbReference type="EC" id="2.7.11.1" evidence="1"/>
<feature type="compositionally biased region" description="Polar residues" evidence="11">
    <location>
        <begin position="1137"/>
        <end position="1148"/>
    </location>
</feature>
<feature type="compositionally biased region" description="Low complexity" evidence="11">
    <location>
        <begin position="851"/>
        <end position="867"/>
    </location>
</feature>
<feature type="compositionally biased region" description="Low complexity" evidence="11">
    <location>
        <begin position="1519"/>
        <end position="1531"/>
    </location>
</feature>
<dbReference type="SMART" id="SM00220">
    <property type="entry name" value="S_TKc"/>
    <property type="match status" value="1"/>
</dbReference>
<keyword evidence="3" id="KW-0132">Cell division</keyword>
<comment type="catalytic activity">
    <reaction evidence="9">
        <text>L-threonyl-[protein] + ATP = O-phospho-L-threonyl-[protein] + ADP + H(+)</text>
        <dbReference type="Rhea" id="RHEA:46608"/>
        <dbReference type="Rhea" id="RHEA-COMP:11060"/>
        <dbReference type="Rhea" id="RHEA-COMP:11605"/>
        <dbReference type="ChEBI" id="CHEBI:15378"/>
        <dbReference type="ChEBI" id="CHEBI:30013"/>
        <dbReference type="ChEBI" id="CHEBI:30616"/>
        <dbReference type="ChEBI" id="CHEBI:61977"/>
        <dbReference type="ChEBI" id="CHEBI:456216"/>
        <dbReference type="EC" id="2.7.11.1"/>
    </reaction>
</comment>
<keyword evidence="6 13" id="KW-0418">Kinase</keyword>
<feature type="compositionally biased region" description="Low complexity" evidence="11">
    <location>
        <begin position="1"/>
        <end position="25"/>
    </location>
</feature>
<feature type="compositionally biased region" description="Basic and acidic residues" evidence="11">
    <location>
        <begin position="1399"/>
        <end position="1418"/>
    </location>
</feature>
<feature type="compositionally biased region" description="Low complexity" evidence="11">
    <location>
        <begin position="1061"/>
        <end position="1091"/>
    </location>
</feature>
<dbReference type="GO" id="GO:0000278">
    <property type="term" value="P:mitotic cell cycle"/>
    <property type="evidence" value="ECO:0007669"/>
    <property type="project" value="UniProtKB-ARBA"/>
</dbReference>
<evidence type="ECO:0000256" key="9">
    <source>
        <dbReference type="ARBA" id="ARBA00047899"/>
    </source>
</evidence>
<feature type="compositionally biased region" description="Basic and acidic residues" evidence="11">
    <location>
        <begin position="1267"/>
        <end position="1283"/>
    </location>
</feature>
<dbReference type="InterPro" id="IPR011009">
    <property type="entry name" value="Kinase-like_dom_sf"/>
</dbReference>
<evidence type="ECO:0000256" key="10">
    <source>
        <dbReference type="ARBA" id="ARBA00048679"/>
    </source>
</evidence>
<feature type="region of interest" description="Disordered" evidence="11">
    <location>
        <begin position="1"/>
        <end position="68"/>
    </location>
</feature>
<feature type="compositionally biased region" description="Basic and acidic residues" evidence="11">
    <location>
        <begin position="922"/>
        <end position="938"/>
    </location>
</feature>
<protein>
    <recommendedName>
        <fullName evidence="1">non-specific serine/threonine protein kinase</fullName>
        <ecNumber evidence="1">2.7.11.1</ecNumber>
    </recommendedName>
</protein>
<feature type="compositionally biased region" description="Low complexity" evidence="11">
    <location>
        <begin position="1380"/>
        <end position="1389"/>
    </location>
</feature>
<feature type="compositionally biased region" description="Polar residues" evidence="11">
    <location>
        <begin position="665"/>
        <end position="675"/>
    </location>
</feature>
<dbReference type="VEuPathDB" id="ToxoDB:CSUI_004317"/>
<keyword evidence="4" id="KW-0808">Transferase</keyword>
<dbReference type="Gene3D" id="1.10.510.10">
    <property type="entry name" value="Transferase(Phosphotransferase) domain 1"/>
    <property type="match status" value="1"/>
</dbReference>
<feature type="compositionally biased region" description="Basic and acidic residues" evidence="11">
    <location>
        <begin position="969"/>
        <end position="978"/>
    </location>
</feature>
<comment type="catalytic activity">
    <reaction evidence="10">
        <text>L-seryl-[protein] + ATP = O-phospho-L-seryl-[protein] + ADP + H(+)</text>
        <dbReference type="Rhea" id="RHEA:17989"/>
        <dbReference type="Rhea" id="RHEA-COMP:9863"/>
        <dbReference type="Rhea" id="RHEA-COMP:11604"/>
        <dbReference type="ChEBI" id="CHEBI:15378"/>
        <dbReference type="ChEBI" id="CHEBI:29999"/>
        <dbReference type="ChEBI" id="CHEBI:30616"/>
        <dbReference type="ChEBI" id="CHEBI:83421"/>
        <dbReference type="ChEBI" id="CHEBI:456216"/>
        <dbReference type="EC" id="2.7.11.1"/>
    </reaction>
</comment>
<dbReference type="GeneID" id="94427721"/>
<dbReference type="GO" id="GO:0051301">
    <property type="term" value="P:cell division"/>
    <property type="evidence" value="ECO:0007669"/>
    <property type="project" value="UniProtKB-KW"/>
</dbReference>
<feature type="compositionally biased region" description="Acidic residues" evidence="11">
    <location>
        <begin position="1364"/>
        <end position="1373"/>
    </location>
</feature>
<dbReference type="InterPro" id="IPR051131">
    <property type="entry name" value="NEK_Ser/Thr_kinase_NIMA"/>
</dbReference>
<keyword evidence="2" id="KW-0723">Serine/threonine-protein kinase</keyword>
<feature type="compositionally biased region" description="Low complexity" evidence="11">
    <location>
        <begin position="387"/>
        <end position="397"/>
    </location>
</feature>
<evidence type="ECO:0000313" key="13">
    <source>
        <dbReference type="EMBL" id="PHJ21840.1"/>
    </source>
</evidence>
<feature type="region of interest" description="Disordered" evidence="11">
    <location>
        <begin position="1575"/>
        <end position="1693"/>
    </location>
</feature>
<dbReference type="InterPro" id="IPR008271">
    <property type="entry name" value="Ser/Thr_kinase_AS"/>
</dbReference>
<dbReference type="GO" id="GO:0007059">
    <property type="term" value="P:chromosome segregation"/>
    <property type="evidence" value="ECO:0007669"/>
    <property type="project" value="UniProtKB-ARBA"/>
</dbReference>
<evidence type="ECO:0000256" key="4">
    <source>
        <dbReference type="ARBA" id="ARBA00022679"/>
    </source>
</evidence>
<feature type="compositionally biased region" description="Polar residues" evidence="11">
    <location>
        <begin position="522"/>
        <end position="533"/>
    </location>
</feature>
<keyword evidence="5" id="KW-0547">Nucleotide-binding</keyword>
<feature type="region of interest" description="Disordered" evidence="11">
    <location>
        <begin position="843"/>
        <end position="1475"/>
    </location>
</feature>
<evidence type="ECO:0000256" key="7">
    <source>
        <dbReference type="ARBA" id="ARBA00022840"/>
    </source>
</evidence>
<dbReference type="FunFam" id="3.30.200.20:FF:000151">
    <property type="entry name" value="G2-specific protein kinase nimA"/>
    <property type="match status" value="1"/>
</dbReference>
<dbReference type="GO" id="GO:0005634">
    <property type="term" value="C:nucleus"/>
    <property type="evidence" value="ECO:0007669"/>
    <property type="project" value="UniProtKB-ARBA"/>
</dbReference>
<dbReference type="SUPFAM" id="SSF56112">
    <property type="entry name" value="Protein kinase-like (PK-like)"/>
    <property type="match status" value="1"/>
</dbReference>
<evidence type="ECO:0000256" key="8">
    <source>
        <dbReference type="ARBA" id="ARBA00023306"/>
    </source>
</evidence>
<keyword evidence="7" id="KW-0067">ATP-binding</keyword>
<feature type="region of interest" description="Disordered" evidence="11">
    <location>
        <begin position="387"/>
        <end position="567"/>
    </location>
</feature>
<reference evidence="13 14" key="1">
    <citation type="journal article" date="2017" name="Int. J. Parasitol.">
        <title>The genome of the protozoan parasite Cystoisospora suis and a reverse vaccinology approach to identify vaccine candidates.</title>
        <authorList>
            <person name="Palmieri N."/>
            <person name="Shrestha A."/>
            <person name="Ruttkowski B."/>
            <person name="Beck T."/>
            <person name="Vogl C."/>
            <person name="Tomley F."/>
            <person name="Blake D.P."/>
            <person name="Joachim A."/>
        </authorList>
    </citation>
    <scope>NUCLEOTIDE SEQUENCE [LARGE SCALE GENOMIC DNA]</scope>
    <source>
        <strain evidence="13 14">Wien I</strain>
    </source>
</reference>
<dbReference type="OrthoDB" id="331493at2759"/>
<comment type="caution">
    <text evidence="13">The sequence shown here is derived from an EMBL/GenBank/DDBJ whole genome shotgun (WGS) entry which is preliminary data.</text>
</comment>
<dbReference type="PROSITE" id="PS00108">
    <property type="entry name" value="PROTEIN_KINASE_ST"/>
    <property type="match status" value="1"/>
</dbReference>
<feature type="non-terminal residue" evidence="13">
    <location>
        <position position="1693"/>
    </location>
</feature>
<dbReference type="GO" id="GO:0004674">
    <property type="term" value="F:protein serine/threonine kinase activity"/>
    <property type="evidence" value="ECO:0007669"/>
    <property type="project" value="UniProtKB-KW"/>
</dbReference>
<name>A0A2C6KMY3_9APIC</name>
<dbReference type="PANTHER" id="PTHR44899:SF3">
    <property type="entry name" value="SERINE_THREONINE-PROTEIN KINASE NEK1"/>
    <property type="match status" value="1"/>
</dbReference>
<evidence type="ECO:0000256" key="2">
    <source>
        <dbReference type="ARBA" id="ARBA00022527"/>
    </source>
</evidence>
<dbReference type="InterPro" id="IPR000719">
    <property type="entry name" value="Prot_kinase_dom"/>
</dbReference>
<accession>A0A2C6KMY3</accession>
<feature type="region of interest" description="Disordered" evidence="11">
    <location>
        <begin position="613"/>
        <end position="717"/>
    </location>
</feature>
<evidence type="ECO:0000313" key="14">
    <source>
        <dbReference type="Proteomes" id="UP000221165"/>
    </source>
</evidence>
<feature type="compositionally biased region" description="Polar residues" evidence="11">
    <location>
        <begin position="1328"/>
        <end position="1339"/>
    </location>
</feature>
<dbReference type="Gene3D" id="3.30.200.20">
    <property type="entry name" value="Phosphorylase Kinase, domain 1"/>
    <property type="match status" value="1"/>
</dbReference>
<evidence type="ECO:0000256" key="5">
    <source>
        <dbReference type="ARBA" id="ARBA00022741"/>
    </source>
</evidence>
<dbReference type="RefSeq" id="XP_067923519.1">
    <property type="nucleotide sequence ID" value="XM_068064510.1"/>
</dbReference>
<dbReference type="PROSITE" id="PS50011">
    <property type="entry name" value="PROTEIN_KINASE_DOM"/>
    <property type="match status" value="1"/>
</dbReference>
<evidence type="ECO:0000256" key="11">
    <source>
        <dbReference type="SAM" id="MobiDB-lite"/>
    </source>
</evidence>
<feature type="region of interest" description="Disordered" evidence="11">
    <location>
        <begin position="1497"/>
        <end position="1547"/>
    </location>
</feature>
<evidence type="ECO:0000256" key="1">
    <source>
        <dbReference type="ARBA" id="ARBA00012513"/>
    </source>
</evidence>
<gene>
    <name evidence="13" type="ORF">CSUI_004317</name>
</gene>
<dbReference type="GO" id="GO:0005524">
    <property type="term" value="F:ATP binding"/>
    <property type="evidence" value="ECO:0007669"/>
    <property type="project" value="UniProtKB-KW"/>
</dbReference>
<feature type="compositionally biased region" description="Polar residues" evidence="11">
    <location>
        <begin position="546"/>
        <end position="562"/>
    </location>
</feature>
<keyword evidence="8" id="KW-0131">Cell cycle</keyword>
<dbReference type="PANTHER" id="PTHR44899">
    <property type="entry name" value="CAMK FAMILY PROTEIN KINASE"/>
    <property type="match status" value="1"/>
</dbReference>
<evidence type="ECO:0000256" key="3">
    <source>
        <dbReference type="ARBA" id="ARBA00022618"/>
    </source>
</evidence>
<feature type="compositionally biased region" description="Polar residues" evidence="11">
    <location>
        <begin position="1636"/>
        <end position="1651"/>
    </location>
</feature>
<feature type="domain" description="Protein kinase" evidence="12">
    <location>
        <begin position="101"/>
        <end position="375"/>
    </location>
</feature>
<dbReference type="EMBL" id="MIGC01001996">
    <property type="protein sequence ID" value="PHJ21840.1"/>
    <property type="molecule type" value="Genomic_DNA"/>
</dbReference>
<feature type="compositionally biased region" description="Polar residues" evidence="11">
    <location>
        <begin position="979"/>
        <end position="995"/>
    </location>
</feature>
<dbReference type="Pfam" id="PF00069">
    <property type="entry name" value="Pkinase"/>
    <property type="match status" value="1"/>
</dbReference>
<feature type="compositionally biased region" description="Polar residues" evidence="11">
    <location>
        <begin position="943"/>
        <end position="956"/>
    </location>
</feature>
<keyword evidence="14" id="KW-1185">Reference proteome</keyword>
<feature type="compositionally biased region" description="Polar residues" evidence="11">
    <location>
        <begin position="1349"/>
        <end position="1362"/>
    </location>
</feature>
<feature type="compositionally biased region" description="Polar residues" evidence="11">
    <location>
        <begin position="905"/>
        <end position="915"/>
    </location>
</feature>
<proteinExistence type="predicted"/>
<feature type="compositionally biased region" description="Polar residues" evidence="11">
    <location>
        <begin position="1308"/>
        <end position="1318"/>
    </location>
</feature>
<feature type="compositionally biased region" description="Polar residues" evidence="11">
    <location>
        <begin position="705"/>
        <end position="717"/>
    </location>
</feature>
<evidence type="ECO:0000259" key="12">
    <source>
        <dbReference type="PROSITE" id="PS50011"/>
    </source>
</evidence>